<evidence type="ECO:0000256" key="6">
    <source>
        <dbReference type="ARBA" id="ARBA00023186"/>
    </source>
</evidence>
<dbReference type="PANTHER" id="PTHR47861:SF3">
    <property type="entry name" value="FKBP-TYPE PEPTIDYL-PROLYL CIS-TRANS ISOMERASE SLYD"/>
    <property type="match status" value="1"/>
</dbReference>
<dbReference type="AlphaFoldDB" id="A0A1X7KM00"/>
<keyword evidence="4" id="KW-0963">Cytoplasm</keyword>
<evidence type="ECO:0000256" key="9">
    <source>
        <dbReference type="PROSITE-ProRule" id="PRU00277"/>
    </source>
</evidence>
<comment type="function">
    <text evidence="8">Also involved in hydrogenase metallocenter assembly, probably by participating in the nickel insertion step. This function in hydrogenase biosynthesis requires chaperone activity and the presence of the metal-binding domain, but not PPIase activity.</text>
</comment>
<keyword evidence="7 9" id="KW-0413">Isomerase</keyword>
<dbReference type="PROSITE" id="PS50059">
    <property type="entry name" value="FKBP_PPIASE"/>
    <property type="match status" value="1"/>
</dbReference>
<evidence type="ECO:0000256" key="10">
    <source>
        <dbReference type="RuleBase" id="RU003915"/>
    </source>
</evidence>
<gene>
    <name evidence="12" type="ORF">SAMN05661096_02870</name>
</gene>
<evidence type="ECO:0000256" key="2">
    <source>
        <dbReference type="ARBA" id="ARBA00004496"/>
    </source>
</evidence>
<evidence type="ECO:0000313" key="13">
    <source>
        <dbReference type="Proteomes" id="UP000193804"/>
    </source>
</evidence>
<dbReference type="GO" id="GO:0042026">
    <property type="term" value="P:protein refolding"/>
    <property type="evidence" value="ECO:0007669"/>
    <property type="project" value="UniProtKB-ARBA"/>
</dbReference>
<evidence type="ECO:0000256" key="3">
    <source>
        <dbReference type="ARBA" id="ARBA00006577"/>
    </source>
</evidence>
<dbReference type="Pfam" id="PF00254">
    <property type="entry name" value="FKBP_C"/>
    <property type="match status" value="1"/>
</dbReference>
<dbReference type="SUPFAM" id="SSF54534">
    <property type="entry name" value="FKBP-like"/>
    <property type="match status" value="1"/>
</dbReference>
<dbReference type="RefSeq" id="WP_085518033.1">
    <property type="nucleotide sequence ID" value="NZ_FXAW01000006.1"/>
</dbReference>
<protein>
    <recommendedName>
        <fullName evidence="10">Peptidyl-prolyl cis-trans isomerase</fullName>
        <ecNumber evidence="10">5.2.1.8</ecNumber>
    </recommendedName>
</protein>
<evidence type="ECO:0000256" key="7">
    <source>
        <dbReference type="ARBA" id="ARBA00023235"/>
    </source>
</evidence>
<dbReference type="InterPro" id="IPR001179">
    <property type="entry name" value="PPIase_FKBP_dom"/>
</dbReference>
<keyword evidence="13" id="KW-1185">Reference proteome</keyword>
<feature type="domain" description="PPIase FKBP-type" evidence="11">
    <location>
        <begin position="6"/>
        <end position="82"/>
    </location>
</feature>
<reference evidence="13" key="1">
    <citation type="submission" date="2017-04" db="EMBL/GenBank/DDBJ databases">
        <authorList>
            <person name="Varghese N."/>
            <person name="Submissions S."/>
        </authorList>
    </citation>
    <scope>NUCLEOTIDE SEQUENCE [LARGE SCALE GENOMIC DNA]</scope>
    <source>
        <strain evidence="13">DSM 4125</strain>
    </source>
</reference>
<organism evidence="12 13">
    <name type="scientific">Marivirga sericea</name>
    <dbReference type="NCBI Taxonomy" id="1028"/>
    <lineage>
        <taxon>Bacteria</taxon>
        <taxon>Pseudomonadati</taxon>
        <taxon>Bacteroidota</taxon>
        <taxon>Cytophagia</taxon>
        <taxon>Cytophagales</taxon>
        <taxon>Marivirgaceae</taxon>
        <taxon>Marivirga</taxon>
    </lineage>
</organism>
<comment type="catalytic activity">
    <reaction evidence="1 9 10">
        <text>[protein]-peptidylproline (omega=180) = [protein]-peptidylproline (omega=0)</text>
        <dbReference type="Rhea" id="RHEA:16237"/>
        <dbReference type="Rhea" id="RHEA-COMP:10747"/>
        <dbReference type="Rhea" id="RHEA-COMP:10748"/>
        <dbReference type="ChEBI" id="CHEBI:83833"/>
        <dbReference type="ChEBI" id="CHEBI:83834"/>
        <dbReference type="EC" id="5.2.1.8"/>
    </reaction>
</comment>
<dbReference type="EMBL" id="FXAW01000006">
    <property type="protein sequence ID" value="SMG42178.1"/>
    <property type="molecule type" value="Genomic_DNA"/>
</dbReference>
<evidence type="ECO:0000256" key="1">
    <source>
        <dbReference type="ARBA" id="ARBA00000971"/>
    </source>
</evidence>
<comment type="subcellular location">
    <subcellularLocation>
        <location evidence="2">Cytoplasm</location>
    </subcellularLocation>
</comment>
<evidence type="ECO:0000256" key="5">
    <source>
        <dbReference type="ARBA" id="ARBA00023110"/>
    </source>
</evidence>
<comment type="similarity">
    <text evidence="3 10">Belongs to the FKBP-type PPIase family.</text>
</comment>
<evidence type="ECO:0000259" key="11">
    <source>
        <dbReference type="PROSITE" id="PS50059"/>
    </source>
</evidence>
<evidence type="ECO:0000313" key="12">
    <source>
        <dbReference type="EMBL" id="SMG42178.1"/>
    </source>
</evidence>
<evidence type="ECO:0000256" key="4">
    <source>
        <dbReference type="ARBA" id="ARBA00022490"/>
    </source>
</evidence>
<proteinExistence type="inferred from homology"/>
<keyword evidence="5 9" id="KW-0697">Rotamase</keyword>
<dbReference type="EC" id="5.2.1.8" evidence="10"/>
<dbReference type="PANTHER" id="PTHR47861">
    <property type="entry name" value="FKBP-TYPE PEPTIDYL-PROLYL CIS-TRANS ISOMERASE SLYD"/>
    <property type="match status" value="1"/>
</dbReference>
<dbReference type="OrthoDB" id="9808891at2"/>
<dbReference type="GO" id="GO:0003755">
    <property type="term" value="F:peptidyl-prolyl cis-trans isomerase activity"/>
    <property type="evidence" value="ECO:0007669"/>
    <property type="project" value="UniProtKB-UniRule"/>
</dbReference>
<evidence type="ECO:0000256" key="8">
    <source>
        <dbReference type="ARBA" id="ARBA00037071"/>
    </source>
</evidence>
<sequence>MEIQDNTVVTLSYHVRKKDEEGELVDFSGQSYPLRFLVGTGKMLPYFEEQLKGRNHNETFAFRLPADFAYGKKDESLIKTIPIQEFTEKEGYTKETLEIGSFIRYENSEESQSGQIIDKSRKDIKVDFNHPLAGQDLFFKGNIISVRKASFEEIERQHHIEPDGIRFQ</sequence>
<dbReference type="GO" id="GO:0005737">
    <property type="term" value="C:cytoplasm"/>
    <property type="evidence" value="ECO:0007669"/>
    <property type="project" value="UniProtKB-SubCell"/>
</dbReference>
<dbReference type="Proteomes" id="UP000193804">
    <property type="component" value="Unassembled WGS sequence"/>
</dbReference>
<dbReference type="STRING" id="1028.SAMN05661096_02870"/>
<keyword evidence="6" id="KW-0143">Chaperone</keyword>
<dbReference type="Gene3D" id="3.10.50.40">
    <property type="match status" value="1"/>
</dbReference>
<accession>A0A1X7KM00</accession>
<name>A0A1X7KM00_9BACT</name>
<dbReference type="InterPro" id="IPR046357">
    <property type="entry name" value="PPIase_dom_sf"/>
</dbReference>